<reference evidence="1 2" key="1">
    <citation type="journal article" date="2024" name="Science">
        <title>Giant polyketide synthase enzymes in the biosynthesis of giant marine polyether toxins.</title>
        <authorList>
            <person name="Fallon T.R."/>
            <person name="Shende V.V."/>
            <person name="Wierzbicki I.H."/>
            <person name="Pendleton A.L."/>
            <person name="Watervoot N.F."/>
            <person name="Auber R.P."/>
            <person name="Gonzalez D.J."/>
            <person name="Wisecaver J.H."/>
            <person name="Moore B.S."/>
        </authorList>
    </citation>
    <scope>NUCLEOTIDE SEQUENCE [LARGE SCALE GENOMIC DNA]</scope>
    <source>
        <strain evidence="1 2">12B1</strain>
    </source>
</reference>
<protein>
    <recommendedName>
        <fullName evidence="3">Tubulin--tyrosine ligase-like protein 9</fullName>
    </recommendedName>
</protein>
<dbReference type="AlphaFoldDB" id="A0AB34K6B9"/>
<dbReference type="EMBL" id="JBGBPQ010000002">
    <property type="protein sequence ID" value="KAL1528722.1"/>
    <property type="molecule type" value="Genomic_DNA"/>
</dbReference>
<dbReference type="SUPFAM" id="SSF56059">
    <property type="entry name" value="Glutathione synthetase ATP-binding domain-like"/>
    <property type="match status" value="1"/>
</dbReference>
<accession>A0AB34K6B9</accession>
<proteinExistence type="predicted"/>
<dbReference type="Proteomes" id="UP001515480">
    <property type="component" value="Unassembled WGS sequence"/>
</dbReference>
<comment type="caution">
    <text evidence="1">The sequence shown here is derived from an EMBL/GenBank/DDBJ whole genome shotgun (WGS) entry which is preliminary data.</text>
</comment>
<keyword evidence="2" id="KW-1185">Reference proteome</keyword>
<dbReference type="Gene3D" id="3.30.470.20">
    <property type="entry name" value="ATP-grasp fold, B domain"/>
    <property type="match status" value="1"/>
</dbReference>
<organism evidence="1 2">
    <name type="scientific">Prymnesium parvum</name>
    <name type="common">Toxic golden alga</name>
    <dbReference type="NCBI Taxonomy" id="97485"/>
    <lineage>
        <taxon>Eukaryota</taxon>
        <taxon>Haptista</taxon>
        <taxon>Haptophyta</taxon>
        <taxon>Prymnesiophyceae</taxon>
        <taxon>Prymnesiales</taxon>
        <taxon>Prymnesiaceae</taxon>
        <taxon>Prymnesium</taxon>
    </lineage>
</organism>
<sequence>MAPAWFPASPLAWSPTSRLASLFTTLALARAPIVAWLHSRLLQLRCLWVRLFLRAKATPPKFCIQSANHRRWLTPKLERHGWQAGDPADAVFLWHLTKKLNPQESVPVFNGLPNLLLLDDKAVLALLTRRFSRTRPLVTYVVYGEWDDARVRALRERWADPACDDPRWWIIKDAHASNGFSAALFDRSVRPFVKKDVAGGYCYVVQEYVERPMLIDGRKFEMRQYVLMRGDGAAFTYDGALIRLSCVPYDLDSRDPRVHITNKYVQTGWEAQSSEGRTLDDIERVSHDWPMYSQLLTKEILPLIADLVDSVAPMVAPGHHGGDKSGQQSTSKKAAPINRSAHFELFACDLMVSASGRVHLMEVNINCAFGTFHPRTQSSLIDPMFEDLLSLCVLPAAGGVAPSQGRWLPVRPAGFDKDTPSSSVALKELQEHQMYVAFKKSSKKRYERQFARKEFLLSDVDREETPTEQGKCTKCGYFACVCGGRRTNHARG</sequence>
<dbReference type="PANTHER" id="PTHR46069:SF1">
    <property type="entry name" value="CHROMOSOME UNDETERMINED SCAFFOLD_125, WHOLE GENOME SHOTGUN SEQUENCE"/>
    <property type="match status" value="1"/>
</dbReference>
<dbReference type="Pfam" id="PF03133">
    <property type="entry name" value="TTL"/>
    <property type="match status" value="1"/>
</dbReference>
<name>A0AB34K6B9_PRYPA</name>
<dbReference type="PANTHER" id="PTHR46069">
    <property type="entry name" value="TUBULIN TYROSINE LIGASE"/>
    <property type="match status" value="1"/>
</dbReference>
<evidence type="ECO:0000313" key="1">
    <source>
        <dbReference type="EMBL" id="KAL1528722.1"/>
    </source>
</evidence>
<gene>
    <name evidence="1" type="ORF">AB1Y20_010055</name>
</gene>
<evidence type="ECO:0008006" key="3">
    <source>
        <dbReference type="Google" id="ProtNLM"/>
    </source>
</evidence>
<evidence type="ECO:0000313" key="2">
    <source>
        <dbReference type="Proteomes" id="UP001515480"/>
    </source>
</evidence>
<dbReference type="InterPro" id="IPR004344">
    <property type="entry name" value="TTL/TTLL_fam"/>
</dbReference>
<dbReference type="PROSITE" id="PS51221">
    <property type="entry name" value="TTL"/>
    <property type="match status" value="1"/>
</dbReference>